<protein>
    <submittedName>
        <fullName evidence="2">Uncharacterized protein</fullName>
    </submittedName>
</protein>
<feature type="transmembrane region" description="Helical" evidence="1">
    <location>
        <begin position="16"/>
        <end position="36"/>
    </location>
</feature>
<name>L8JEL2_9GAMM</name>
<evidence type="ECO:0000313" key="3">
    <source>
        <dbReference type="Proteomes" id="UP000011134"/>
    </source>
</evidence>
<dbReference type="AlphaFoldDB" id="L8JEL2"/>
<dbReference type="PATRIC" id="fig|1056511.3.peg.286"/>
<reference evidence="2 3" key="1">
    <citation type="submission" date="2012-12" db="EMBL/GenBank/DDBJ databases">
        <title>Genome Assembly of Photobacterium sp. AK15.</title>
        <authorList>
            <person name="Khatri I."/>
            <person name="Vaidya B."/>
            <person name="Srinivas T.N.R."/>
            <person name="Subramanian S."/>
            <person name="Pinnaka A."/>
        </authorList>
    </citation>
    <scope>NUCLEOTIDE SEQUENCE [LARGE SCALE GENOMIC DNA]</scope>
    <source>
        <strain evidence="2 3">AK15</strain>
    </source>
</reference>
<proteinExistence type="predicted"/>
<keyword evidence="1" id="KW-1133">Transmembrane helix</keyword>
<dbReference type="Proteomes" id="UP000011134">
    <property type="component" value="Unassembled WGS sequence"/>
</dbReference>
<keyword evidence="1" id="KW-0812">Transmembrane</keyword>
<dbReference type="EMBL" id="AMZO01000002">
    <property type="protein sequence ID" value="ELR67286.1"/>
    <property type="molecule type" value="Genomic_DNA"/>
</dbReference>
<keyword evidence="3" id="KW-1185">Reference proteome</keyword>
<sequence>MFLYDYLTILSSLNEFALAKGITVVFLIPFAVFGFVF</sequence>
<comment type="caution">
    <text evidence="2">The sequence shown here is derived from an EMBL/GenBank/DDBJ whole genome shotgun (WGS) entry which is preliminary data.</text>
</comment>
<evidence type="ECO:0000256" key="1">
    <source>
        <dbReference type="SAM" id="Phobius"/>
    </source>
</evidence>
<evidence type="ECO:0000313" key="2">
    <source>
        <dbReference type="EMBL" id="ELR67286.1"/>
    </source>
</evidence>
<accession>L8JEL2</accession>
<organism evidence="2 3">
    <name type="scientific">Photobacterium marinum</name>
    <dbReference type="NCBI Taxonomy" id="1056511"/>
    <lineage>
        <taxon>Bacteria</taxon>
        <taxon>Pseudomonadati</taxon>
        <taxon>Pseudomonadota</taxon>
        <taxon>Gammaproteobacteria</taxon>
        <taxon>Vibrionales</taxon>
        <taxon>Vibrionaceae</taxon>
        <taxon>Photobacterium</taxon>
    </lineage>
</organism>
<keyword evidence="1" id="KW-0472">Membrane</keyword>
<gene>
    <name evidence="2" type="ORF">C942_01214</name>
</gene>